<sequence length="189" mass="21810">MLAKITQLEIFIALICICIPIILRMADSKKQQKGFRSSISAYIEMERRHIFGMVFTIAAMLFIYNGVINLDVSFQEQMYQFDFWQERGYNIVLGTVLFGVLLFPYNVYPKTHYTFAFLFFIGCTLVIAFIHDKEDTVISYIIAAASILALVAHLINKKWINLFWAEWIALTVIGIHFILEAKDIISFAS</sequence>
<reference evidence="2 3" key="1">
    <citation type="submission" date="2018-08" db="EMBL/GenBank/DDBJ databases">
        <title>Proposal of Muricauda 72 sp.nov. and Muricauda NH166 sp.nov., isolated from seawater.</title>
        <authorList>
            <person name="Cheng H."/>
            <person name="Wu Y.-H."/>
            <person name="Guo L.-L."/>
            <person name="Xu X.-W."/>
        </authorList>
    </citation>
    <scope>NUCLEOTIDE SEQUENCE [LARGE SCALE GENOMIC DNA]</scope>
    <source>
        <strain evidence="2 3">KCTC 22173</strain>
    </source>
</reference>
<organism evidence="2 3">
    <name type="scientific">Flagellimonas lutimaris</name>
    <dbReference type="NCBI Taxonomy" id="475082"/>
    <lineage>
        <taxon>Bacteria</taxon>
        <taxon>Pseudomonadati</taxon>
        <taxon>Bacteroidota</taxon>
        <taxon>Flavobacteriia</taxon>
        <taxon>Flavobacteriales</taxon>
        <taxon>Flavobacteriaceae</taxon>
        <taxon>Flagellimonas</taxon>
    </lineage>
</organism>
<evidence type="ECO:0000256" key="1">
    <source>
        <dbReference type="SAM" id="Phobius"/>
    </source>
</evidence>
<keyword evidence="1" id="KW-0472">Membrane</keyword>
<name>A0A3A1N584_9FLAO</name>
<keyword evidence="1" id="KW-1133">Transmembrane helix</keyword>
<dbReference type="Proteomes" id="UP000266067">
    <property type="component" value="Unassembled WGS sequence"/>
</dbReference>
<feature type="transmembrane region" description="Helical" evidence="1">
    <location>
        <begin position="137"/>
        <end position="155"/>
    </location>
</feature>
<feature type="transmembrane region" description="Helical" evidence="1">
    <location>
        <begin position="162"/>
        <end position="179"/>
    </location>
</feature>
<gene>
    <name evidence="2" type="ORF">D2V08_14025</name>
</gene>
<protein>
    <submittedName>
        <fullName evidence="2">Uncharacterized protein</fullName>
    </submittedName>
</protein>
<feature type="transmembrane region" description="Helical" evidence="1">
    <location>
        <begin position="50"/>
        <end position="68"/>
    </location>
</feature>
<accession>A0A3A1N584</accession>
<feature type="transmembrane region" description="Helical" evidence="1">
    <location>
        <begin position="6"/>
        <end position="26"/>
    </location>
</feature>
<feature type="transmembrane region" description="Helical" evidence="1">
    <location>
        <begin position="88"/>
        <end position="108"/>
    </location>
</feature>
<dbReference type="EMBL" id="QXFH01000076">
    <property type="protein sequence ID" value="RIV31559.1"/>
    <property type="molecule type" value="Genomic_DNA"/>
</dbReference>
<dbReference type="InterPro" id="IPR055529">
    <property type="entry name" value="DUF7103"/>
</dbReference>
<feature type="transmembrane region" description="Helical" evidence="1">
    <location>
        <begin position="115"/>
        <end position="131"/>
    </location>
</feature>
<dbReference type="Pfam" id="PF23396">
    <property type="entry name" value="DUF7103"/>
    <property type="match status" value="1"/>
</dbReference>
<proteinExistence type="predicted"/>
<keyword evidence="1" id="KW-0812">Transmembrane</keyword>
<comment type="caution">
    <text evidence="2">The sequence shown here is derived from an EMBL/GenBank/DDBJ whole genome shotgun (WGS) entry which is preliminary data.</text>
</comment>
<dbReference type="AlphaFoldDB" id="A0A3A1N584"/>
<evidence type="ECO:0000313" key="2">
    <source>
        <dbReference type="EMBL" id="RIV31559.1"/>
    </source>
</evidence>
<keyword evidence="3" id="KW-1185">Reference proteome</keyword>
<evidence type="ECO:0000313" key="3">
    <source>
        <dbReference type="Proteomes" id="UP000266067"/>
    </source>
</evidence>